<dbReference type="Gene3D" id="2.60.200.20">
    <property type="match status" value="1"/>
</dbReference>
<feature type="domain" description="FHA" evidence="7">
    <location>
        <begin position="24"/>
        <end position="75"/>
    </location>
</feature>
<dbReference type="Proteomes" id="UP001381693">
    <property type="component" value="Unassembled WGS sequence"/>
</dbReference>
<dbReference type="InterPro" id="IPR047187">
    <property type="entry name" value="SF1_C_Upf1"/>
</dbReference>
<feature type="compositionally biased region" description="Basic residues" evidence="6">
    <location>
        <begin position="480"/>
        <end position="489"/>
    </location>
</feature>
<feature type="region of interest" description="Disordered" evidence="6">
    <location>
        <begin position="792"/>
        <end position="876"/>
    </location>
</feature>
<dbReference type="GO" id="GO:0016787">
    <property type="term" value="F:hydrolase activity"/>
    <property type="evidence" value="ECO:0007669"/>
    <property type="project" value="UniProtKB-KW"/>
</dbReference>
<dbReference type="InterPro" id="IPR045055">
    <property type="entry name" value="DNA2/NAM7-like"/>
</dbReference>
<feature type="region of interest" description="Disordered" evidence="6">
    <location>
        <begin position="117"/>
        <end position="139"/>
    </location>
</feature>
<dbReference type="CDD" id="cd18042">
    <property type="entry name" value="DEXXQc_SETX"/>
    <property type="match status" value="1"/>
</dbReference>
<feature type="region of interest" description="Disordered" evidence="6">
    <location>
        <begin position="892"/>
        <end position="941"/>
    </location>
</feature>
<sequence>MTLFFERLGFSDIYALDIATKEKIIIGRSLNCDLSFPSPHVSRQHCEISCDRTCGKLFIKNLKETNVTHVEDTRLSNTSRTELHVGYKIGLGVPLNEDKENKEFVFLRLCQTTDPAECENNNGRKPSDSSMQEAQKEKKELEIAEIVDNKFPSNSDLSHQDTTLEDRKADDSGMVYHNSIKEQRCRKDVNTTSELSPYEIQRENCKGKRKSDVISEHQLLEEESRGKKLRLCIPDDGDAQFNCEVEVPVREQNSNVGAICTENKWVSSSQHIANKNCVFQKENNSSESKNCNDMVPKFKEFSVTGKHLSPGIVHDAGGRKDDIFHDEDKSLGNVLPSLQKGKATVSESNGNFSERKSDKKHNEMQVIFHDINFFSDDEELPDLTACSNFLAERVRPNTFESDKDLGNCSTRNTKSETAVRLLKRRKRNEDCFENKEFSSLVSKQVEEKCTVKSTEDLNDRHDFCKEISERHGQVDHFKKHSENKHRISSHLKTAVPDRRKSQCGDDFMDDIFGKPRSKIQVKERSDKDWIKEETGNVLIKREFDKVQIKEEPGIIAIKEENIDNTEKESLSNRNVSVCDPTVCIKQEPLDSGYCQNNATKKDDANDDDDCISMYSQVDETIWLSSDEDEENESKFMKSVKEEPFVPQPSSPDLDIAHLFEDNDLDNRGFQGKSPEPDEDDQWLQVLSQNLWEDEDFMKSENDSKKPKSKSTKKCVVPSCSESSKSSLEDSPSNVSTWWPSLSQNFFDDDDDDIFDTLDSSCTSEKVDNKVAEKNLSSVIERLKTRDVRKSQLISPKIPLPHTKNDQLRKRSKSLSLPEKDASVQSSSRLLPRKITMSSDGDNTQKSEIPPKLNSKKQSKTRKGSKKNPNLRDDLSSRFNLDSYKAIAKQLPSKCKDGSSASGSVSHAEPHQASKSHLVLDKVRPNENISVQKRTLDKTSKDPVRSTVAVKITHKNRSAKLTEINLFPSPLPCLAKTKRTAFKIPKKSAFLTSQNVSQAEATLNVDITQANVPSLHPADEQDKNLDEELGKSTLRKSNQHCPITTESVTSTVNSSSLSHSLPSTSSDRYPADGSGINIESNNIMKNNIQHNLKDSETISDTLIKGILRLFVSGKKSSGKRVHFPLTKEELNKVVYISPRKNKEKLGMLDARAREIKPMELLLEQHQIPANYADIFIYQVCHWNYDWLGTYKAAQESQEVSGRAAMPPPVFLRKNYPTLILYQSYKDYKEIFRNLLYLEVWESVFRDWVKYHHLNVWLPALVDVVQNAFIEVRKNSPLKSWRVKLIMLVTHEQSVKCLHPRQGALIALRLVDGRKRVNIFGYVENFSKQKKRMVSKELEESCPQGELCIMMDVRVCKDVMEVLTMKRMISVINVCYLKPHTRTWEGLCKLPLSPLCRDILGPTVEAFTCNYTGRYLVDNMSLNESQTKAVVHVGNKCVFDQKIPKISLIHGPPGTGKTRTLTALIAQIITLSRIMKLPQCRILVCAPSNAAVDELTLRLLKLREINIPLRVVRVGMRDSVCPEVRGVMLDAFVKKQIEKEISIPKNVSTKQEWERKKNMVEKAAADLENSRKEKRSHAEIKAMEQRLNELVRAKQDLERSFGTRLSPNELNSLQQKWQQEILLGAEVITTTLGGCLSRIMADTFLHKQQQQHHQSFTCCIVDEAGQCKETETWMPLLLGIRKLVLVGDHRQLPATVLSQIALDKNLKQSLFERFYHRFVVELQMDSIVHLLDIQYRMHPEIASFPSEHFYYKKLATCTDIVESRTYNFHPYIVFDVKNSKEEKGPMNDICNEVEASVVRKIIEALESYVSNKKIGIITPYQRQKQLLEGKLSKFYRNLKLTVNTIDGFQGQERDIIILSFVRANNSANIGFLSQRQRLNVALTRARQSCYIVANLSSLSSNEDLHSLIENANSRRLVRIVTNENQASKDFFLRALRK</sequence>
<dbReference type="InterPro" id="IPR000253">
    <property type="entry name" value="FHA_dom"/>
</dbReference>
<dbReference type="Pfam" id="PF00498">
    <property type="entry name" value="FHA"/>
    <property type="match status" value="1"/>
</dbReference>
<evidence type="ECO:0000313" key="8">
    <source>
        <dbReference type="EMBL" id="KAK7067949.1"/>
    </source>
</evidence>
<reference evidence="8 9" key="1">
    <citation type="submission" date="2023-11" db="EMBL/GenBank/DDBJ databases">
        <title>Halocaridina rubra genome assembly.</title>
        <authorList>
            <person name="Smith C."/>
        </authorList>
    </citation>
    <scope>NUCLEOTIDE SEQUENCE [LARGE SCALE GENOMIC DNA]</scope>
    <source>
        <strain evidence="8">EP-1</strain>
        <tissue evidence="8">Whole</tissue>
    </source>
</reference>
<feature type="compositionally biased region" description="Basic and acidic residues" evidence="6">
    <location>
        <begin position="632"/>
        <end position="643"/>
    </location>
</feature>
<dbReference type="GO" id="GO:0001147">
    <property type="term" value="F:transcription termination site sequence-specific DNA binding"/>
    <property type="evidence" value="ECO:0007669"/>
    <property type="project" value="TreeGrafter"/>
</dbReference>
<keyword evidence="1" id="KW-0547">Nucleotide-binding</keyword>
<evidence type="ECO:0000256" key="3">
    <source>
        <dbReference type="ARBA" id="ARBA00022806"/>
    </source>
</evidence>
<gene>
    <name evidence="8" type="ORF">SK128_004573</name>
</gene>
<dbReference type="GO" id="GO:0016604">
    <property type="term" value="C:nuclear body"/>
    <property type="evidence" value="ECO:0007669"/>
    <property type="project" value="TreeGrafter"/>
</dbReference>
<evidence type="ECO:0000259" key="7">
    <source>
        <dbReference type="PROSITE" id="PS50006"/>
    </source>
</evidence>
<keyword evidence="2" id="KW-0378">Hydrolase</keyword>
<feature type="compositionally biased region" description="Basic and acidic residues" evidence="6">
    <location>
        <begin position="907"/>
        <end position="924"/>
    </location>
</feature>
<dbReference type="Pfam" id="PF13086">
    <property type="entry name" value="AAA_11"/>
    <property type="match status" value="1"/>
</dbReference>
<dbReference type="Gene3D" id="3.40.50.300">
    <property type="entry name" value="P-loop containing nucleotide triphosphate hydrolases"/>
    <property type="match status" value="2"/>
</dbReference>
<accession>A0AAN8WV29</accession>
<feature type="region of interest" description="Disordered" evidence="6">
    <location>
        <begin position="1032"/>
        <end position="1069"/>
    </location>
</feature>
<dbReference type="PANTHER" id="PTHR10887">
    <property type="entry name" value="DNA2/NAM7 HELICASE FAMILY"/>
    <property type="match status" value="1"/>
</dbReference>
<name>A0AAN8WV29_HALRR</name>
<keyword evidence="3" id="KW-0347">Helicase</keyword>
<dbReference type="PANTHER" id="PTHR10887:SF495">
    <property type="entry name" value="HELICASE SENATAXIN ISOFORM X1-RELATED"/>
    <property type="match status" value="1"/>
</dbReference>
<proteinExistence type="predicted"/>
<dbReference type="PROSITE" id="PS50006">
    <property type="entry name" value="FHA_DOMAIN"/>
    <property type="match status" value="1"/>
</dbReference>
<evidence type="ECO:0000256" key="5">
    <source>
        <dbReference type="SAM" id="Coils"/>
    </source>
</evidence>
<feature type="coiled-coil region" evidence="5">
    <location>
        <begin position="1548"/>
        <end position="1598"/>
    </location>
</feature>
<feature type="compositionally biased region" description="Polar residues" evidence="6">
    <location>
        <begin position="117"/>
        <end position="133"/>
    </location>
</feature>
<comment type="caution">
    <text evidence="8">The sequence shown here is derived from an EMBL/GenBank/DDBJ whole genome shotgun (WGS) entry which is preliminary data.</text>
</comment>
<dbReference type="GO" id="GO:0004386">
    <property type="term" value="F:helicase activity"/>
    <property type="evidence" value="ECO:0007669"/>
    <property type="project" value="UniProtKB-KW"/>
</dbReference>
<dbReference type="FunFam" id="3.40.50.300:FF:000326">
    <property type="entry name" value="P-loop containing nucleoside triphosphate hydrolase"/>
    <property type="match status" value="1"/>
</dbReference>
<feature type="region of interest" description="Disordered" evidence="6">
    <location>
        <begin position="697"/>
        <end position="734"/>
    </location>
</feature>
<dbReference type="GO" id="GO:0005524">
    <property type="term" value="F:ATP binding"/>
    <property type="evidence" value="ECO:0007669"/>
    <property type="project" value="UniProtKB-KW"/>
</dbReference>
<evidence type="ECO:0000256" key="2">
    <source>
        <dbReference type="ARBA" id="ARBA00022801"/>
    </source>
</evidence>
<feature type="compositionally biased region" description="Low complexity" evidence="6">
    <location>
        <begin position="713"/>
        <end position="732"/>
    </location>
</feature>
<evidence type="ECO:0000313" key="9">
    <source>
        <dbReference type="Proteomes" id="UP001381693"/>
    </source>
</evidence>
<dbReference type="Pfam" id="PF13087">
    <property type="entry name" value="AAA_12"/>
    <property type="match status" value="1"/>
</dbReference>
<dbReference type="InterPro" id="IPR041679">
    <property type="entry name" value="DNA2/NAM7-like_C"/>
</dbReference>
<organism evidence="8 9">
    <name type="scientific">Halocaridina rubra</name>
    <name type="common">Hawaiian red shrimp</name>
    <dbReference type="NCBI Taxonomy" id="373956"/>
    <lineage>
        <taxon>Eukaryota</taxon>
        <taxon>Metazoa</taxon>
        <taxon>Ecdysozoa</taxon>
        <taxon>Arthropoda</taxon>
        <taxon>Crustacea</taxon>
        <taxon>Multicrustacea</taxon>
        <taxon>Malacostraca</taxon>
        <taxon>Eumalacostraca</taxon>
        <taxon>Eucarida</taxon>
        <taxon>Decapoda</taxon>
        <taxon>Pleocyemata</taxon>
        <taxon>Caridea</taxon>
        <taxon>Atyoidea</taxon>
        <taxon>Atyidae</taxon>
        <taxon>Halocaridina</taxon>
    </lineage>
</organism>
<dbReference type="SMART" id="SM00240">
    <property type="entry name" value="FHA"/>
    <property type="match status" value="1"/>
</dbReference>
<feature type="compositionally biased region" description="Basic residues" evidence="6">
    <location>
        <begin position="853"/>
        <end position="865"/>
    </location>
</feature>
<protein>
    <recommendedName>
        <fullName evidence="7">FHA domain-containing protein</fullName>
    </recommendedName>
</protein>
<evidence type="ECO:0000256" key="6">
    <source>
        <dbReference type="SAM" id="MobiDB-lite"/>
    </source>
</evidence>
<dbReference type="SUPFAM" id="SSF52540">
    <property type="entry name" value="P-loop containing nucleoside triphosphate hydrolases"/>
    <property type="match status" value="1"/>
</dbReference>
<feature type="region of interest" description="Disordered" evidence="6">
    <location>
        <begin position="623"/>
        <end position="655"/>
    </location>
</feature>
<dbReference type="SUPFAM" id="SSF49879">
    <property type="entry name" value="SMAD/FHA domain"/>
    <property type="match status" value="1"/>
</dbReference>
<feature type="region of interest" description="Disordered" evidence="6">
    <location>
        <begin position="480"/>
        <end position="500"/>
    </location>
</feature>
<dbReference type="InterPro" id="IPR041677">
    <property type="entry name" value="DNA2/NAM7_AAA_11"/>
</dbReference>
<evidence type="ECO:0000256" key="1">
    <source>
        <dbReference type="ARBA" id="ARBA00022741"/>
    </source>
</evidence>
<dbReference type="InterPro" id="IPR008984">
    <property type="entry name" value="SMAD_FHA_dom_sf"/>
</dbReference>
<keyword evidence="9" id="KW-1185">Reference proteome</keyword>
<evidence type="ECO:0000256" key="4">
    <source>
        <dbReference type="ARBA" id="ARBA00022840"/>
    </source>
</evidence>
<dbReference type="GO" id="GO:0005694">
    <property type="term" value="C:chromosome"/>
    <property type="evidence" value="ECO:0007669"/>
    <property type="project" value="UniProtKB-ARBA"/>
</dbReference>
<dbReference type="GO" id="GO:0006369">
    <property type="term" value="P:termination of RNA polymerase II transcription"/>
    <property type="evidence" value="ECO:0007669"/>
    <property type="project" value="TreeGrafter"/>
</dbReference>
<keyword evidence="4" id="KW-0067">ATP-binding</keyword>
<keyword evidence="5" id="KW-0175">Coiled coil</keyword>
<feature type="compositionally biased region" description="Polar residues" evidence="6">
    <location>
        <begin position="835"/>
        <end position="846"/>
    </location>
</feature>
<dbReference type="EMBL" id="JAXCGZ010017562">
    <property type="protein sequence ID" value="KAK7067949.1"/>
    <property type="molecule type" value="Genomic_DNA"/>
</dbReference>
<dbReference type="CDD" id="cd18808">
    <property type="entry name" value="SF1_C_Upf1"/>
    <property type="match status" value="1"/>
</dbReference>
<dbReference type="InterPro" id="IPR027417">
    <property type="entry name" value="P-loop_NTPase"/>
</dbReference>
<dbReference type="CDD" id="cd00060">
    <property type="entry name" value="FHA"/>
    <property type="match status" value="1"/>
</dbReference>
<feature type="compositionally biased region" description="Low complexity" evidence="6">
    <location>
        <begin position="1043"/>
        <end position="1065"/>
    </location>
</feature>